<reference evidence="2" key="1">
    <citation type="submission" date="2021-01" db="EMBL/GenBank/DDBJ databases">
        <authorList>
            <person name="Corre E."/>
            <person name="Pelletier E."/>
            <person name="Niang G."/>
            <person name="Scheremetjew M."/>
            <person name="Finn R."/>
            <person name="Kale V."/>
            <person name="Holt S."/>
            <person name="Cochrane G."/>
            <person name="Meng A."/>
            <person name="Brown T."/>
            <person name="Cohen L."/>
        </authorList>
    </citation>
    <scope>NUCLEOTIDE SEQUENCE</scope>
    <source>
        <strain evidence="2">CCMP2222</strain>
    </source>
</reference>
<sequence>MPAMSRMTISRVAVALAALVAPPTLVGATFSRLAPGSNCDDFKIPDIGSKDECFNTAATALGISTPLKLQIDGVGFNGCAFNTVANALIYSVTPGATAANHAPLPTLQFICQGVATTTTTVTTTATTGTTTTTSGIFAKLGGGSRCSDEGVPDVLSKEACFSAAQHLLGLGGATAMELNNVGFTGCLFNSAANMMMYGTTPGVSSEANLKLPTFEYVCSGIPTTTTTTTATLTTTTVAFTRLGAGQRCSDQSIPSITSKEACFGAAASAVGLGQKFKLEVNFMGFTGCVYNAIAGFVMYGETPGVTAANTLAFPHFQYLCDGHAAALFP</sequence>
<accession>A0A7S2F7K9</accession>
<evidence type="ECO:0008006" key="3">
    <source>
        <dbReference type="Google" id="ProtNLM"/>
    </source>
</evidence>
<dbReference type="AlphaFoldDB" id="A0A7S2F7K9"/>
<feature type="chain" id="PRO_5030649021" description="Subtilisin" evidence="1">
    <location>
        <begin position="29"/>
        <end position="329"/>
    </location>
</feature>
<evidence type="ECO:0000256" key="1">
    <source>
        <dbReference type="SAM" id="SignalP"/>
    </source>
</evidence>
<organism evidence="2">
    <name type="scientific">Alexandrium andersonii</name>
    <dbReference type="NCBI Taxonomy" id="327968"/>
    <lineage>
        <taxon>Eukaryota</taxon>
        <taxon>Sar</taxon>
        <taxon>Alveolata</taxon>
        <taxon>Dinophyceae</taxon>
        <taxon>Gonyaulacales</taxon>
        <taxon>Pyrocystaceae</taxon>
        <taxon>Alexandrium</taxon>
    </lineage>
</organism>
<keyword evidence="1" id="KW-0732">Signal</keyword>
<protein>
    <recommendedName>
        <fullName evidence="3">Subtilisin</fullName>
    </recommendedName>
</protein>
<name>A0A7S2F7K9_9DINO</name>
<gene>
    <name evidence="2" type="ORF">AAND1436_LOCUS6508</name>
</gene>
<evidence type="ECO:0000313" key="2">
    <source>
        <dbReference type="EMBL" id="CAD9376751.1"/>
    </source>
</evidence>
<feature type="signal peptide" evidence="1">
    <location>
        <begin position="1"/>
        <end position="28"/>
    </location>
</feature>
<proteinExistence type="predicted"/>
<dbReference type="EMBL" id="HBGQ01013261">
    <property type="protein sequence ID" value="CAD9376751.1"/>
    <property type="molecule type" value="Transcribed_RNA"/>
</dbReference>